<dbReference type="RefSeq" id="WP_083049130.1">
    <property type="nucleotide sequence ID" value="NZ_CAXXQO010000004.1"/>
</dbReference>
<dbReference type="EMBL" id="MWQY01000005">
    <property type="protein sequence ID" value="ORC36587.1"/>
    <property type="molecule type" value="Genomic_DNA"/>
</dbReference>
<dbReference type="PANTHER" id="PTHR33969:SF2">
    <property type="entry name" value="SEGREGATION AND CONDENSATION PROTEIN A"/>
    <property type="match status" value="1"/>
</dbReference>
<dbReference type="Proteomes" id="UP000192343">
    <property type="component" value="Unassembled WGS sequence"/>
</dbReference>
<dbReference type="Pfam" id="PF02616">
    <property type="entry name" value="SMC_ScpA"/>
    <property type="match status" value="1"/>
</dbReference>
<dbReference type="Gene3D" id="6.10.250.2410">
    <property type="match status" value="1"/>
</dbReference>
<organism evidence="4 5">
    <name type="scientific">Marispirochaeta aestuarii</name>
    <dbReference type="NCBI Taxonomy" id="1963862"/>
    <lineage>
        <taxon>Bacteria</taxon>
        <taxon>Pseudomonadati</taxon>
        <taxon>Spirochaetota</taxon>
        <taxon>Spirochaetia</taxon>
        <taxon>Spirochaetales</taxon>
        <taxon>Spirochaetaceae</taxon>
        <taxon>Marispirochaeta</taxon>
    </lineage>
</organism>
<sequence length="283" mass="33298">MEASTVTNESSNDNYRFKLNQFEGPLDLLLFLIKKSEINIYDIPIAQITEQYLEYLNIVEAVNLDNITEFYVMAATLLYIKSRMLLPVEVDFDDELEDPRQELVDRLIEYQKYKKISELMMDKENESEWAIERKKKQRVLPFDDKDDLWDKIDVWELLKTFSSLISNISSERILNLYEEVSINEKISLVNELLEEREYCLFTDLVIKENSIMEIICAFLAILELVKLKRISIYQNRMFGDIRIYSHPDAGKEDEYPEPEPEFPDMSDAPENIEEEQGGDDPGT</sequence>
<gene>
    <name evidence="2" type="primary">scpA</name>
    <name evidence="4" type="ORF">B4O97_05855</name>
</gene>
<evidence type="ECO:0000256" key="2">
    <source>
        <dbReference type="HAMAP-Rule" id="MF_01805"/>
    </source>
</evidence>
<evidence type="ECO:0000313" key="5">
    <source>
        <dbReference type="Proteomes" id="UP000192343"/>
    </source>
</evidence>
<dbReference type="GO" id="GO:0006260">
    <property type="term" value="P:DNA replication"/>
    <property type="evidence" value="ECO:0007669"/>
    <property type="project" value="UniProtKB-UniRule"/>
</dbReference>
<evidence type="ECO:0000313" key="4">
    <source>
        <dbReference type="EMBL" id="ORC36587.1"/>
    </source>
</evidence>
<dbReference type="PANTHER" id="PTHR33969">
    <property type="entry name" value="SEGREGATION AND CONDENSATION PROTEIN A"/>
    <property type="match status" value="1"/>
</dbReference>
<evidence type="ECO:0000256" key="3">
    <source>
        <dbReference type="SAM" id="MobiDB-lite"/>
    </source>
</evidence>
<comment type="similarity">
    <text evidence="2">Belongs to the ScpA family.</text>
</comment>
<dbReference type="STRING" id="1963862.B4O97_05855"/>
<dbReference type="OrthoDB" id="9811016at2"/>
<comment type="caution">
    <text evidence="4">The sequence shown here is derived from an EMBL/GenBank/DDBJ whole genome shotgun (WGS) entry which is preliminary data.</text>
</comment>
<dbReference type="InterPro" id="IPR003768">
    <property type="entry name" value="ScpA"/>
</dbReference>
<comment type="function">
    <text evidence="2">Participates in chromosomal partition during cell division. May act via the formation of a condensin-like complex containing Smc and ScpB that pull DNA away from mid-cell into both cell halves.</text>
</comment>
<dbReference type="AlphaFoldDB" id="A0A1Y1S0E6"/>
<feature type="compositionally biased region" description="Acidic residues" evidence="3">
    <location>
        <begin position="270"/>
        <end position="283"/>
    </location>
</feature>
<keyword evidence="2" id="KW-0132">Cell division</keyword>
<feature type="compositionally biased region" description="Acidic residues" evidence="3">
    <location>
        <begin position="254"/>
        <end position="264"/>
    </location>
</feature>
<dbReference type="GO" id="GO:0005737">
    <property type="term" value="C:cytoplasm"/>
    <property type="evidence" value="ECO:0007669"/>
    <property type="project" value="UniProtKB-SubCell"/>
</dbReference>
<reference evidence="4 5" key="1">
    <citation type="submission" date="2017-03" db="EMBL/GenBank/DDBJ databases">
        <title>Draft Genome sequence of Marispirochaeta sp. strain JC444.</title>
        <authorList>
            <person name="Shivani Y."/>
            <person name="Subhash Y."/>
            <person name="Sasikala C."/>
            <person name="Ramana C."/>
        </authorList>
    </citation>
    <scope>NUCLEOTIDE SEQUENCE [LARGE SCALE GENOMIC DNA]</scope>
    <source>
        <strain evidence="4 5">JC444</strain>
    </source>
</reference>
<protein>
    <recommendedName>
        <fullName evidence="1 2">Segregation and condensation protein A</fullName>
    </recommendedName>
</protein>
<keyword evidence="2" id="KW-0963">Cytoplasm</keyword>
<dbReference type="GO" id="GO:0007059">
    <property type="term" value="P:chromosome segregation"/>
    <property type="evidence" value="ECO:0007669"/>
    <property type="project" value="UniProtKB-UniRule"/>
</dbReference>
<dbReference type="Gene3D" id="1.10.10.580">
    <property type="entry name" value="Structural maintenance of chromosome 1. Chain E"/>
    <property type="match status" value="1"/>
</dbReference>
<dbReference type="InterPro" id="IPR023093">
    <property type="entry name" value="ScpA-like_C"/>
</dbReference>
<dbReference type="HAMAP" id="MF_01805">
    <property type="entry name" value="ScpA"/>
    <property type="match status" value="1"/>
</dbReference>
<evidence type="ECO:0000256" key="1">
    <source>
        <dbReference type="ARBA" id="ARBA00044777"/>
    </source>
</evidence>
<accession>A0A1Y1S0E6</accession>
<keyword evidence="2" id="KW-0131">Cell cycle</keyword>
<proteinExistence type="inferred from homology"/>
<name>A0A1Y1S0E6_9SPIO</name>
<keyword evidence="5" id="KW-1185">Reference proteome</keyword>
<dbReference type="GO" id="GO:0051301">
    <property type="term" value="P:cell division"/>
    <property type="evidence" value="ECO:0007669"/>
    <property type="project" value="UniProtKB-KW"/>
</dbReference>
<comment type="subunit">
    <text evidence="2">Component of a cohesin-like complex composed of ScpA, ScpB and the Smc homodimer, in which ScpA and ScpB bind to the head domain of Smc. The presence of the three proteins is required for the association of the complex with DNA.</text>
</comment>
<comment type="subcellular location">
    <subcellularLocation>
        <location evidence="2">Cytoplasm</location>
    </subcellularLocation>
    <text evidence="2">Associated with two foci at the outer edges of the nucleoid region in young cells, and at four foci within both cell halves in older cells.</text>
</comment>
<keyword evidence="2" id="KW-0159">Chromosome partition</keyword>
<feature type="region of interest" description="Disordered" evidence="3">
    <location>
        <begin position="249"/>
        <end position="283"/>
    </location>
</feature>